<comment type="caution">
    <text evidence="2">The sequence shown here is derived from an EMBL/GenBank/DDBJ whole genome shotgun (WGS) entry which is preliminary data.</text>
</comment>
<dbReference type="OrthoDB" id="9780595at2"/>
<proteinExistence type="predicted"/>
<dbReference type="Proteomes" id="UP000010953">
    <property type="component" value="Unassembled WGS sequence"/>
</dbReference>
<dbReference type="PANTHER" id="PTHR43162">
    <property type="match status" value="1"/>
</dbReference>
<dbReference type="InterPro" id="IPR051604">
    <property type="entry name" value="Ergot_Alk_Oxidoreductase"/>
</dbReference>
<accession>M7XZU3</accession>
<dbReference type="Pfam" id="PF05368">
    <property type="entry name" value="NmrA"/>
    <property type="match status" value="1"/>
</dbReference>
<gene>
    <name evidence="2" type="ORF">C943_03843</name>
</gene>
<evidence type="ECO:0000259" key="1">
    <source>
        <dbReference type="Pfam" id="PF05368"/>
    </source>
</evidence>
<protein>
    <recommendedName>
        <fullName evidence="1">NmrA-like domain-containing protein</fullName>
    </recommendedName>
</protein>
<dbReference type="EMBL" id="AMZY02000007">
    <property type="protein sequence ID" value="EMS34027.1"/>
    <property type="molecule type" value="Genomic_DNA"/>
</dbReference>
<reference evidence="2" key="1">
    <citation type="submission" date="2013-01" db="EMBL/GenBank/DDBJ databases">
        <title>Genome assembly of Mariniradius saccharolyticus AK6.</title>
        <authorList>
            <person name="Vaidya B."/>
            <person name="Khatri I."/>
            <person name="Tanuku N.R.S."/>
            <person name="Subramanian S."/>
            <person name="Pinnaka A."/>
        </authorList>
    </citation>
    <scope>NUCLEOTIDE SEQUENCE [LARGE SCALE GENOMIC DNA]</scope>
    <source>
        <strain evidence="2">AK6</strain>
    </source>
</reference>
<dbReference type="SUPFAM" id="SSF51735">
    <property type="entry name" value="NAD(P)-binding Rossmann-fold domains"/>
    <property type="match status" value="1"/>
</dbReference>
<dbReference type="Gene3D" id="3.90.25.10">
    <property type="entry name" value="UDP-galactose 4-epimerase, domain 1"/>
    <property type="match status" value="1"/>
</dbReference>
<dbReference type="InterPro" id="IPR036291">
    <property type="entry name" value="NAD(P)-bd_dom_sf"/>
</dbReference>
<dbReference type="RefSeq" id="WP_008625208.1">
    <property type="nucleotide sequence ID" value="NZ_AMZY02000007.1"/>
</dbReference>
<organism evidence="2 3">
    <name type="scientific">Mariniradius saccharolyticus AK6</name>
    <dbReference type="NCBI Taxonomy" id="1239962"/>
    <lineage>
        <taxon>Bacteria</taxon>
        <taxon>Pseudomonadati</taxon>
        <taxon>Bacteroidota</taxon>
        <taxon>Cytophagia</taxon>
        <taxon>Cytophagales</taxon>
        <taxon>Cyclobacteriaceae</taxon>
        <taxon>Mariniradius</taxon>
    </lineage>
</organism>
<dbReference type="STRING" id="1239962.C943_03843"/>
<dbReference type="AlphaFoldDB" id="M7XZU3"/>
<feature type="domain" description="NmrA-like" evidence="1">
    <location>
        <begin position="2"/>
        <end position="223"/>
    </location>
</feature>
<dbReference type="InterPro" id="IPR008030">
    <property type="entry name" value="NmrA-like"/>
</dbReference>
<sequence length="288" mass="32103">MNILITGASGNVGRETVKALVGKNDPDLQVFVGLRHPQADAGLFSGMPVKKVAFDFLEPDTFEPALAGIEVVFLLRPPRLSDAKGIFGPFIEQARHLGVRHIAFLSVQGADTSTMIPHHKIEKLLEASGIAYTFLRPAYFMQNFTTTLLADIRTRRRIYLPAGDAKFSLIDLCDVGRVAAEVLAKPKNHINKSYDLTNGELMTFGEMAGQLSETIGKTIKFESPNPVRFLWHKIREGTPTMLALVMIMLHYLPRFSKPPMLSDWVAQITGQVPITFSEFAEREKETFM</sequence>
<dbReference type="PANTHER" id="PTHR43162:SF1">
    <property type="entry name" value="PRESTALK A DIFFERENTIATION PROTEIN A"/>
    <property type="match status" value="1"/>
</dbReference>
<evidence type="ECO:0000313" key="3">
    <source>
        <dbReference type="Proteomes" id="UP000010953"/>
    </source>
</evidence>
<name>M7XZU3_9BACT</name>
<dbReference type="InParanoid" id="M7XZU3"/>
<keyword evidence="3" id="KW-1185">Reference proteome</keyword>
<dbReference type="eggNOG" id="COG0702">
    <property type="taxonomic scope" value="Bacteria"/>
</dbReference>
<evidence type="ECO:0000313" key="2">
    <source>
        <dbReference type="EMBL" id="EMS34027.1"/>
    </source>
</evidence>
<dbReference type="FunCoup" id="M7XZU3">
    <property type="interactions" value="42"/>
</dbReference>
<dbReference type="Gene3D" id="3.40.50.720">
    <property type="entry name" value="NAD(P)-binding Rossmann-like Domain"/>
    <property type="match status" value="1"/>
</dbReference>